<dbReference type="InterPro" id="IPR013324">
    <property type="entry name" value="RNA_pol_sigma_r3/r4-like"/>
</dbReference>
<proteinExistence type="inferred from homology"/>
<dbReference type="PANTHER" id="PTHR43133">
    <property type="entry name" value="RNA POLYMERASE ECF-TYPE SIGMA FACTO"/>
    <property type="match status" value="1"/>
</dbReference>
<dbReference type="EMBL" id="MAYH01000012">
    <property type="protein sequence ID" value="OCA76375.1"/>
    <property type="molecule type" value="Genomic_DNA"/>
</dbReference>
<feature type="domain" description="RNA polymerase sigma factor 70 region 4 type 2" evidence="5">
    <location>
        <begin position="120"/>
        <end position="165"/>
    </location>
</feature>
<dbReference type="PANTHER" id="PTHR43133:SF46">
    <property type="entry name" value="RNA POLYMERASE SIGMA-70 FACTOR ECF SUBFAMILY"/>
    <property type="match status" value="1"/>
</dbReference>
<dbReference type="GO" id="GO:0003677">
    <property type="term" value="F:DNA binding"/>
    <property type="evidence" value="ECO:0007669"/>
    <property type="project" value="InterPro"/>
</dbReference>
<protein>
    <recommendedName>
        <fullName evidence="5">RNA polymerase sigma factor 70 region 4 type 2 domain-containing protein</fullName>
    </recommendedName>
</protein>
<dbReference type="SUPFAM" id="SSF88659">
    <property type="entry name" value="Sigma3 and sigma4 domains of RNA polymerase sigma factors"/>
    <property type="match status" value="1"/>
</dbReference>
<gene>
    <name evidence="6" type="ORF">BBI01_06695</name>
</gene>
<comment type="similarity">
    <text evidence="1">Belongs to the sigma-70 factor family. ECF subfamily.</text>
</comment>
<dbReference type="InterPro" id="IPR013325">
    <property type="entry name" value="RNA_pol_sigma_r2"/>
</dbReference>
<evidence type="ECO:0000313" key="7">
    <source>
        <dbReference type="Proteomes" id="UP000092651"/>
    </source>
</evidence>
<reference evidence="6 7" key="1">
    <citation type="submission" date="2016-07" db="EMBL/GenBank/DDBJ databases">
        <authorList>
            <person name="Jeong J.-J."/>
            <person name="Kim D.W."/>
            <person name="Sang M.K."/>
            <person name="Choi I.-G."/>
            <person name="Kim K.D."/>
        </authorList>
    </citation>
    <scope>NUCLEOTIDE SEQUENCE [LARGE SCALE GENOMIC DNA]</scope>
    <source>
        <strain evidence="6 7">UTM-3</strain>
    </source>
</reference>
<evidence type="ECO:0000256" key="2">
    <source>
        <dbReference type="ARBA" id="ARBA00023015"/>
    </source>
</evidence>
<keyword evidence="4" id="KW-0804">Transcription</keyword>
<dbReference type="Pfam" id="PF08281">
    <property type="entry name" value="Sigma70_r4_2"/>
    <property type="match status" value="1"/>
</dbReference>
<dbReference type="NCBIfam" id="TIGR02937">
    <property type="entry name" value="sigma70-ECF"/>
    <property type="match status" value="1"/>
</dbReference>
<organism evidence="6 7">
    <name type="scientific">Chryseobacterium artocarpi</name>
    <dbReference type="NCBI Taxonomy" id="1414727"/>
    <lineage>
        <taxon>Bacteria</taxon>
        <taxon>Pseudomonadati</taxon>
        <taxon>Bacteroidota</taxon>
        <taxon>Flavobacteriia</taxon>
        <taxon>Flavobacteriales</taxon>
        <taxon>Weeksellaceae</taxon>
        <taxon>Chryseobacterium group</taxon>
        <taxon>Chryseobacterium</taxon>
    </lineage>
</organism>
<evidence type="ECO:0000256" key="1">
    <source>
        <dbReference type="ARBA" id="ARBA00010641"/>
    </source>
</evidence>
<dbReference type="Gene3D" id="1.10.10.10">
    <property type="entry name" value="Winged helix-like DNA-binding domain superfamily/Winged helix DNA-binding domain"/>
    <property type="match status" value="1"/>
</dbReference>
<dbReference type="InterPro" id="IPR013249">
    <property type="entry name" value="RNA_pol_sigma70_r4_t2"/>
</dbReference>
<dbReference type="RefSeq" id="WP_065394044.1">
    <property type="nucleotide sequence ID" value="NZ_MAYH01000012.1"/>
</dbReference>
<name>A0A1B8ZXS0_9FLAO</name>
<evidence type="ECO:0000259" key="5">
    <source>
        <dbReference type="Pfam" id="PF08281"/>
    </source>
</evidence>
<keyword evidence="2" id="KW-0805">Transcription regulation</keyword>
<dbReference type="GO" id="GO:0006352">
    <property type="term" value="P:DNA-templated transcription initiation"/>
    <property type="evidence" value="ECO:0007669"/>
    <property type="project" value="InterPro"/>
</dbReference>
<dbReference type="OrthoDB" id="1100095at2"/>
<evidence type="ECO:0000313" key="6">
    <source>
        <dbReference type="EMBL" id="OCA76375.1"/>
    </source>
</evidence>
<dbReference type="SUPFAM" id="SSF88946">
    <property type="entry name" value="Sigma2 domain of RNA polymerase sigma factors"/>
    <property type="match status" value="1"/>
</dbReference>
<accession>A0A1B8ZXS0</accession>
<evidence type="ECO:0000256" key="3">
    <source>
        <dbReference type="ARBA" id="ARBA00023082"/>
    </source>
</evidence>
<evidence type="ECO:0000256" key="4">
    <source>
        <dbReference type="ARBA" id="ARBA00023163"/>
    </source>
</evidence>
<dbReference type="InterPro" id="IPR039425">
    <property type="entry name" value="RNA_pol_sigma-70-like"/>
</dbReference>
<dbReference type="InterPro" id="IPR014284">
    <property type="entry name" value="RNA_pol_sigma-70_dom"/>
</dbReference>
<dbReference type="Gene3D" id="1.10.1740.10">
    <property type="match status" value="1"/>
</dbReference>
<comment type="caution">
    <text evidence="6">The sequence shown here is derived from an EMBL/GenBank/DDBJ whole genome shotgun (WGS) entry which is preliminary data.</text>
</comment>
<keyword evidence="3" id="KW-0731">Sigma factor</keyword>
<sequence length="174" mass="20461">MSHIRNHNTLSDEHLYESIFYRYQGLVFSYLSGRIQNRDDMMDVMQEVFTHLWDKGDILNTDNPDAIIFNTCKQKVASFYRRTSKQPYYDSLQVDIPDMSLDEIDDKVSYEIDLDKVNEGIGMLPERRREILILNKLEGIPQQEIAERLNMSRSAVENQISKAITFLKKKLFDS</sequence>
<dbReference type="CDD" id="cd06171">
    <property type="entry name" value="Sigma70_r4"/>
    <property type="match status" value="1"/>
</dbReference>
<dbReference type="AlphaFoldDB" id="A0A1B8ZXS0"/>
<dbReference type="GO" id="GO:0016987">
    <property type="term" value="F:sigma factor activity"/>
    <property type="evidence" value="ECO:0007669"/>
    <property type="project" value="UniProtKB-KW"/>
</dbReference>
<keyword evidence="7" id="KW-1185">Reference proteome</keyword>
<dbReference type="Proteomes" id="UP000092651">
    <property type="component" value="Unassembled WGS sequence"/>
</dbReference>
<dbReference type="InterPro" id="IPR036388">
    <property type="entry name" value="WH-like_DNA-bd_sf"/>
</dbReference>